<evidence type="ECO:0000256" key="2">
    <source>
        <dbReference type="ARBA" id="ARBA00011738"/>
    </source>
</evidence>
<evidence type="ECO:0000313" key="13">
    <source>
        <dbReference type="EMBL" id="CAD7620127.1"/>
    </source>
</evidence>
<evidence type="ECO:0000256" key="7">
    <source>
        <dbReference type="ARBA" id="ARBA00039153"/>
    </source>
</evidence>
<proteinExistence type="inferred from homology"/>
<dbReference type="GO" id="GO:0006559">
    <property type="term" value="P:L-phenylalanine catabolic process"/>
    <property type="evidence" value="ECO:0007669"/>
    <property type="project" value="TreeGrafter"/>
</dbReference>
<dbReference type="GO" id="GO:0070404">
    <property type="term" value="F:NADH binding"/>
    <property type="evidence" value="ECO:0007669"/>
    <property type="project" value="TreeGrafter"/>
</dbReference>
<dbReference type="PANTHER" id="PTHR15104">
    <property type="entry name" value="DIHYDROPTERIDINE REDUCTASE"/>
    <property type="match status" value="1"/>
</dbReference>
<dbReference type="EMBL" id="OC854710">
    <property type="protein sequence ID" value="CAD7620127.1"/>
    <property type="molecule type" value="Genomic_DNA"/>
</dbReference>
<accession>A0A7R9PUA2</accession>
<keyword evidence="4" id="KW-0560">Oxidoreductase</keyword>
<dbReference type="FunFam" id="3.40.50.720:FF:000157">
    <property type="entry name" value="Quinoid dihydropteridine reductase"/>
    <property type="match status" value="1"/>
</dbReference>
<dbReference type="InterPro" id="IPR002347">
    <property type="entry name" value="SDR_fam"/>
</dbReference>
<evidence type="ECO:0000256" key="5">
    <source>
        <dbReference type="ARBA" id="ARBA00023007"/>
    </source>
</evidence>
<evidence type="ECO:0000256" key="12">
    <source>
        <dbReference type="ARBA" id="ARBA00047536"/>
    </source>
</evidence>
<comment type="similarity">
    <text evidence="1">Belongs to the short-chain dehydrogenases/reductases (SDR) family.</text>
</comment>
<dbReference type="CDD" id="cd05334">
    <property type="entry name" value="DHPR_SDR_c_like"/>
    <property type="match status" value="1"/>
</dbReference>
<dbReference type="Pfam" id="PF13561">
    <property type="entry name" value="adh_short_C2"/>
    <property type="match status" value="1"/>
</dbReference>
<evidence type="ECO:0000256" key="9">
    <source>
        <dbReference type="ARBA" id="ARBA00041348"/>
    </source>
</evidence>
<dbReference type="AlphaFoldDB" id="A0A7R9PUA2"/>
<dbReference type="PANTHER" id="PTHR15104:SF0">
    <property type="entry name" value="DIHYDROPTERIDINE REDUCTASE"/>
    <property type="match status" value="1"/>
</dbReference>
<dbReference type="EC" id="1.5.1.34" evidence="7"/>
<name>A0A7R9PUA2_9ACAR</name>
<reference evidence="13" key="1">
    <citation type="submission" date="2020-11" db="EMBL/GenBank/DDBJ databases">
        <authorList>
            <person name="Tran Van P."/>
        </authorList>
    </citation>
    <scope>NUCLEOTIDE SEQUENCE</scope>
</reference>
<evidence type="ECO:0000256" key="3">
    <source>
        <dbReference type="ARBA" id="ARBA00022857"/>
    </source>
</evidence>
<comment type="catalytic activity">
    <reaction evidence="12">
        <text>5,6,7,8-tetrahydropteridine + NAD(+) = 6,7-dihydropteridine + NADH + H(+)</text>
        <dbReference type="Rhea" id="RHEA:17869"/>
        <dbReference type="ChEBI" id="CHEBI:15378"/>
        <dbReference type="ChEBI" id="CHEBI:28889"/>
        <dbReference type="ChEBI" id="CHEBI:30156"/>
        <dbReference type="ChEBI" id="CHEBI:57540"/>
        <dbReference type="ChEBI" id="CHEBI:57945"/>
        <dbReference type="EC" id="1.5.1.34"/>
    </reaction>
    <physiologicalReaction direction="right-to-left" evidence="12">
        <dbReference type="Rhea" id="RHEA:17871"/>
    </physiologicalReaction>
</comment>
<sequence>MSDLSYLCEQWVTSVDLVANSEANENVVIKSTDDWINQEKEVVDGVSQVLAGNKVDAVVCVAGGWAGGSASSPDFVKNTDLMIKQSLWSSVISAKLAANFLSEGGLLALTGAKAALDSTPGMIGYGLAKASVHHLVKSLSDKTGGLPKSSTVLAILPITLDTPMNRKFMPGGDTSKWTPLEFAAELMWKWADNNENRPKTGALVELITNDGKTELVVDSSQ</sequence>
<comment type="subunit">
    <text evidence="2">Homodimer.</text>
</comment>
<comment type="catalytic activity">
    <reaction evidence="11">
        <text>5,6,7,8-tetrahydropteridine + NADP(+) = 6,7-dihydropteridine + NADPH + H(+)</text>
        <dbReference type="Rhea" id="RHEA:17865"/>
        <dbReference type="ChEBI" id="CHEBI:15378"/>
        <dbReference type="ChEBI" id="CHEBI:28889"/>
        <dbReference type="ChEBI" id="CHEBI:30156"/>
        <dbReference type="ChEBI" id="CHEBI:57783"/>
        <dbReference type="ChEBI" id="CHEBI:58349"/>
        <dbReference type="EC" id="1.5.1.34"/>
    </reaction>
    <physiologicalReaction direction="right-to-left" evidence="11">
        <dbReference type="Rhea" id="RHEA:17867"/>
    </physiologicalReaction>
</comment>
<evidence type="ECO:0000256" key="8">
    <source>
        <dbReference type="ARBA" id="ARBA00039520"/>
    </source>
</evidence>
<evidence type="ECO:0000256" key="11">
    <source>
        <dbReference type="ARBA" id="ARBA00047429"/>
    </source>
</evidence>
<dbReference type="Proteomes" id="UP000759131">
    <property type="component" value="Unassembled WGS sequence"/>
</dbReference>
<evidence type="ECO:0000256" key="1">
    <source>
        <dbReference type="ARBA" id="ARBA00006484"/>
    </source>
</evidence>
<comment type="function">
    <text evidence="6">Catalyzes the conversion of quinonoid dihydrobiopterin into tetrahydrobiopterin.</text>
</comment>
<dbReference type="EMBL" id="CAJPIZ010000135">
    <property type="protein sequence ID" value="CAG2100557.1"/>
    <property type="molecule type" value="Genomic_DNA"/>
</dbReference>
<protein>
    <recommendedName>
        <fullName evidence="8">Dihydropteridine reductase</fullName>
        <ecNumber evidence="7">1.5.1.34</ecNumber>
    </recommendedName>
    <alternativeName>
        <fullName evidence="10">HDHPR</fullName>
    </alternativeName>
    <alternativeName>
        <fullName evidence="9">Quinoid dihydropteridine reductase</fullName>
    </alternativeName>
</protein>
<gene>
    <name evidence="13" type="ORF">OSB1V03_LOCUS623</name>
</gene>
<keyword evidence="14" id="KW-1185">Reference proteome</keyword>
<dbReference type="SUPFAM" id="SSF51735">
    <property type="entry name" value="NAD(P)-binding Rossmann-fold domains"/>
    <property type="match status" value="1"/>
</dbReference>
<dbReference type="GO" id="GO:0004155">
    <property type="term" value="F:6,7-dihydropteridine reductase activity"/>
    <property type="evidence" value="ECO:0007669"/>
    <property type="project" value="UniProtKB-EC"/>
</dbReference>
<organism evidence="13">
    <name type="scientific">Medioppia subpectinata</name>
    <dbReference type="NCBI Taxonomy" id="1979941"/>
    <lineage>
        <taxon>Eukaryota</taxon>
        <taxon>Metazoa</taxon>
        <taxon>Ecdysozoa</taxon>
        <taxon>Arthropoda</taxon>
        <taxon>Chelicerata</taxon>
        <taxon>Arachnida</taxon>
        <taxon>Acari</taxon>
        <taxon>Acariformes</taxon>
        <taxon>Sarcoptiformes</taxon>
        <taxon>Oribatida</taxon>
        <taxon>Brachypylina</taxon>
        <taxon>Oppioidea</taxon>
        <taxon>Oppiidae</taxon>
        <taxon>Medioppia</taxon>
    </lineage>
</organism>
<dbReference type="GO" id="GO:0005737">
    <property type="term" value="C:cytoplasm"/>
    <property type="evidence" value="ECO:0007669"/>
    <property type="project" value="TreeGrafter"/>
</dbReference>
<keyword evidence="5" id="KW-0783">Tetrahydrobiopterin biosynthesis</keyword>
<dbReference type="OrthoDB" id="1204at2759"/>
<dbReference type="InterPro" id="IPR036291">
    <property type="entry name" value="NAD(P)-bd_dom_sf"/>
</dbReference>
<dbReference type="Gene3D" id="3.40.50.720">
    <property type="entry name" value="NAD(P)-binding Rossmann-like Domain"/>
    <property type="match status" value="1"/>
</dbReference>
<evidence type="ECO:0000313" key="14">
    <source>
        <dbReference type="Proteomes" id="UP000759131"/>
    </source>
</evidence>
<dbReference type="GO" id="GO:0070402">
    <property type="term" value="F:NADPH binding"/>
    <property type="evidence" value="ECO:0007669"/>
    <property type="project" value="TreeGrafter"/>
</dbReference>
<evidence type="ECO:0000256" key="4">
    <source>
        <dbReference type="ARBA" id="ARBA00023002"/>
    </source>
</evidence>
<evidence type="ECO:0000256" key="6">
    <source>
        <dbReference type="ARBA" id="ARBA00037099"/>
    </source>
</evidence>
<evidence type="ECO:0000256" key="10">
    <source>
        <dbReference type="ARBA" id="ARBA00042518"/>
    </source>
</evidence>
<keyword evidence="3" id="KW-0521">NADP</keyword>
<dbReference type="GO" id="GO:0006729">
    <property type="term" value="P:tetrahydrobiopterin biosynthetic process"/>
    <property type="evidence" value="ECO:0007669"/>
    <property type="project" value="UniProtKB-KW"/>
</dbReference>